<proteinExistence type="predicted"/>
<name>A0A0E9R6D1_ANGAN</name>
<keyword evidence="1" id="KW-1133">Transmembrane helix</keyword>
<accession>A0A0E9R6D1</accession>
<dbReference type="AlphaFoldDB" id="A0A0E9R6D1"/>
<keyword evidence="1" id="KW-0812">Transmembrane</keyword>
<protein>
    <submittedName>
        <fullName evidence="2">Uncharacterized protein</fullName>
    </submittedName>
</protein>
<reference evidence="2" key="1">
    <citation type="submission" date="2014-11" db="EMBL/GenBank/DDBJ databases">
        <authorList>
            <person name="Amaro Gonzalez C."/>
        </authorList>
    </citation>
    <scope>NUCLEOTIDE SEQUENCE</scope>
</reference>
<feature type="transmembrane region" description="Helical" evidence="1">
    <location>
        <begin position="7"/>
        <end position="36"/>
    </location>
</feature>
<dbReference type="EMBL" id="GBXM01084547">
    <property type="protein sequence ID" value="JAH24030.1"/>
    <property type="molecule type" value="Transcribed_RNA"/>
</dbReference>
<organism evidence="2">
    <name type="scientific">Anguilla anguilla</name>
    <name type="common">European freshwater eel</name>
    <name type="synonym">Muraena anguilla</name>
    <dbReference type="NCBI Taxonomy" id="7936"/>
    <lineage>
        <taxon>Eukaryota</taxon>
        <taxon>Metazoa</taxon>
        <taxon>Chordata</taxon>
        <taxon>Craniata</taxon>
        <taxon>Vertebrata</taxon>
        <taxon>Euteleostomi</taxon>
        <taxon>Actinopterygii</taxon>
        <taxon>Neopterygii</taxon>
        <taxon>Teleostei</taxon>
        <taxon>Anguilliformes</taxon>
        <taxon>Anguillidae</taxon>
        <taxon>Anguilla</taxon>
    </lineage>
</organism>
<sequence length="45" mass="5321">MDKCVKMLIIGFTLFTFTTIQSSLFLPLLFYFFLFFRFSSSHAVD</sequence>
<keyword evidence="1" id="KW-0472">Membrane</keyword>
<evidence type="ECO:0000313" key="2">
    <source>
        <dbReference type="EMBL" id="JAH24030.1"/>
    </source>
</evidence>
<evidence type="ECO:0000256" key="1">
    <source>
        <dbReference type="SAM" id="Phobius"/>
    </source>
</evidence>
<reference evidence="2" key="2">
    <citation type="journal article" date="2015" name="Fish Shellfish Immunol.">
        <title>Early steps in the European eel (Anguilla anguilla)-Vibrio vulnificus interaction in the gills: Role of the RtxA13 toxin.</title>
        <authorList>
            <person name="Callol A."/>
            <person name="Pajuelo D."/>
            <person name="Ebbesson L."/>
            <person name="Teles M."/>
            <person name="MacKenzie S."/>
            <person name="Amaro C."/>
        </authorList>
    </citation>
    <scope>NUCLEOTIDE SEQUENCE</scope>
</reference>